<dbReference type="PANTHER" id="PTHR31942:SF128">
    <property type="entry name" value="MLO-LIKE PROTEIN"/>
    <property type="match status" value="1"/>
</dbReference>
<dbReference type="Proteomes" id="UP000652761">
    <property type="component" value="Unassembled WGS sequence"/>
</dbReference>
<evidence type="ECO:0000256" key="3">
    <source>
        <dbReference type="ARBA" id="ARBA00022692"/>
    </source>
</evidence>
<comment type="subcellular location">
    <subcellularLocation>
        <location evidence="1">Membrane</location>
        <topology evidence="1">Multi-pass membrane protein</topology>
    </subcellularLocation>
</comment>
<dbReference type="GO" id="GO:0016020">
    <property type="term" value="C:membrane"/>
    <property type="evidence" value="ECO:0007669"/>
    <property type="project" value="UniProtKB-SubCell"/>
</dbReference>
<protein>
    <submittedName>
        <fullName evidence="9">Uncharacterized protein</fullName>
    </submittedName>
</protein>
<evidence type="ECO:0000256" key="2">
    <source>
        <dbReference type="ARBA" id="ARBA00006574"/>
    </source>
</evidence>
<gene>
    <name evidence="9" type="ORF">Taro_041362</name>
</gene>
<feature type="transmembrane region" description="Helical" evidence="8">
    <location>
        <begin position="16"/>
        <end position="36"/>
    </location>
</feature>
<dbReference type="Pfam" id="PF03094">
    <property type="entry name" value="Mlo"/>
    <property type="match status" value="1"/>
</dbReference>
<dbReference type="InterPro" id="IPR004326">
    <property type="entry name" value="Mlo"/>
</dbReference>
<keyword evidence="7" id="KW-0568">Pathogenesis-related protein</keyword>
<dbReference type="AlphaFoldDB" id="A0A843WX38"/>
<reference evidence="9" key="1">
    <citation type="submission" date="2017-07" db="EMBL/GenBank/DDBJ databases">
        <title>Taro Niue Genome Assembly and Annotation.</title>
        <authorList>
            <person name="Atibalentja N."/>
            <person name="Keating K."/>
            <person name="Fields C.J."/>
        </authorList>
    </citation>
    <scope>NUCLEOTIDE SEQUENCE</scope>
    <source>
        <strain evidence="9">Niue_2</strain>
        <tissue evidence="9">Leaf</tissue>
    </source>
</reference>
<dbReference type="GO" id="GO:0006952">
    <property type="term" value="P:defense response"/>
    <property type="evidence" value="ECO:0007669"/>
    <property type="project" value="UniProtKB-KW"/>
</dbReference>
<evidence type="ECO:0000256" key="7">
    <source>
        <dbReference type="ARBA" id="ARBA00023265"/>
    </source>
</evidence>
<evidence type="ECO:0000256" key="1">
    <source>
        <dbReference type="ARBA" id="ARBA00004141"/>
    </source>
</evidence>
<keyword evidence="6 8" id="KW-0472">Membrane</keyword>
<evidence type="ECO:0000256" key="8">
    <source>
        <dbReference type="SAM" id="Phobius"/>
    </source>
</evidence>
<keyword evidence="5 8" id="KW-1133">Transmembrane helix</keyword>
<sequence>MAGGSSGRSLEQTPTWAVAVVCFVLVVISIIIEHLIHLVGKARHIYTNDSWLPSVVLQWLTKRHKRALYEALEKVKSGEPLVPFPKAN</sequence>
<keyword evidence="4" id="KW-0611">Plant defense</keyword>
<evidence type="ECO:0000256" key="6">
    <source>
        <dbReference type="ARBA" id="ARBA00023136"/>
    </source>
</evidence>
<organism evidence="9 10">
    <name type="scientific">Colocasia esculenta</name>
    <name type="common">Wild taro</name>
    <name type="synonym">Arum esculentum</name>
    <dbReference type="NCBI Taxonomy" id="4460"/>
    <lineage>
        <taxon>Eukaryota</taxon>
        <taxon>Viridiplantae</taxon>
        <taxon>Streptophyta</taxon>
        <taxon>Embryophyta</taxon>
        <taxon>Tracheophyta</taxon>
        <taxon>Spermatophyta</taxon>
        <taxon>Magnoliopsida</taxon>
        <taxon>Liliopsida</taxon>
        <taxon>Araceae</taxon>
        <taxon>Aroideae</taxon>
        <taxon>Colocasieae</taxon>
        <taxon>Colocasia</taxon>
    </lineage>
</organism>
<evidence type="ECO:0000256" key="5">
    <source>
        <dbReference type="ARBA" id="ARBA00022989"/>
    </source>
</evidence>
<proteinExistence type="inferred from homology"/>
<name>A0A843WX38_COLES</name>
<keyword evidence="3 8" id="KW-0812">Transmembrane</keyword>
<evidence type="ECO:0000313" key="10">
    <source>
        <dbReference type="Proteomes" id="UP000652761"/>
    </source>
</evidence>
<accession>A0A843WX38</accession>
<comment type="similarity">
    <text evidence="2">Belongs to the MLO family.</text>
</comment>
<dbReference type="OrthoDB" id="1388414at2759"/>
<evidence type="ECO:0000256" key="4">
    <source>
        <dbReference type="ARBA" id="ARBA00022821"/>
    </source>
</evidence>
<comment type="caution">
    <text evidence="9">The sequence shown here is derived from an EMBL/GenBank/DDBJ whole genome shotgun (WGS) entry which is preliminary data.</text>
</comment>
<evidence type="ECO:0000313" key="9">
    <source>
        <dbReference type="EMBL" id="MQM08514.1"/>
    </source>
</evidence>
<dbReference type="EMBL" id="NMUH01004140">
    <property type="protein sequence ID" value="MQM08514.1"/>
    <property type="molecule type" value="Genomic_DNA"/>
</dbReference>
<keyword evidence="10" id="KW-1185">Reference proteome</keyword>
<dbReference type="PANTHER" id="PTHR31942">
    <property type="entry name" value="MLO-LIKE PROTEIN 1"/>
    <property type="match status" value="1"/>
</dbReference>